<keyword evidence="8 11" id="KW-0408">Iron</keyword>
<dbReference type="PRINTS" id="PR00385">
    <property type="entry name" value="P450"/>
</dbReference>
<dbReference type="Proteomes" id="UP000694861">
    <property type="component" value="Unplaced"/>
</dbReference>
<keyword evidence="5 11" id="KW-0479">Metal-binding</keyword>
<sequence length="519" mass="58225">MTSLGGLVITVSSFLCLLLVLVLIKILHRLWWAPARLQKLMASQGIKGPPYRLIHGNTKDISNMIKEAMSKPKSLSSSHDVLSVVQPHVHSWAKIYGKNYLQWHGSKAQLVITEPELCKEILNNKDKAYPKTERESFVKKLLGDGLATTTAEGEKWAKMRKLATHAFHGESLKSMIPAMVASAETMLERWKNYEGKEIEMFEEFRFFTSEVISRTAFGSSYIEGQHIFEMLMKLGFLLSKNALTIRVPGISKLFKTGDEIESEKLEKDVRASILEIVRKREEKVMTGGEDSFGSDFLGLLVKAHHDANDSQRISVDDLIDDCKTFYVAGQESTNSLLAWTVLLLAHHTDWQEEARKEVIQMFGKQTPNPDGIAKLKTMSMVINECLRLYSPVGTLLRKAEREVKLGKLIVPANVDLVMSCLSLHHDPLIWGQDAQLFKPERFAEGVAKASNNNAGAFLPFGVGPRACVGLNFATIEAKIALSMVLQRYFFTLSPGYVHLPFQLVTNRPLRGVQVMLHSL</sequence>
<keyword evidence="6 12" id="KW-1133">Transmembrane helix</keyword>
<keyword evidence="4 12" id="KW-0812">Transmembrane</keyword>
<dbReference type="InterPro" id="IPR036396">
    <property type="entry name" value="Cyt_P450_sf"/>
</dbReference>
<dbReference type="RefSeq" id="XP_016652180.1">
    <property type="nucleotide sequence ID" value="XM_016796694.1"/>
</dbReference>
<evidence type="ECO:0000256" key="1">
    <source>
        <dbReference type="ARBA" id="ARBA00004167"/>
    </source>
</evidence>
<evidence type="ECO:0000256" key="4">
    <source>
        <dbReference type="ARBA" id="ARBA00022692"/>
    </source>
</evidence>
<evidence type="ECO:0000256" key="6">
    <source>
        <dbReference type="ARBA" id="ARBA00022989"/>
    </source>
</evidence>
<evidence type="ECO:0000256" key="9">
    <source>
        <dbReference type="ARBA" id="ARBA00023033"/>
    </source>
</evidence>
<keyword evidence="13" id="KW-1185">Reference proteome</keyword>
<dbReference type="InterPro" id="IPR050665">
    <property type="entry name" value="Cytochrome_P450_Monooxygen"/>
</dbReference>
<proteinExistence type="inferred from homology"/>
<dbReference type="InterPro" id="IPR002401">
    <property type="entry name" value="Cyt_P450_E_grp-I"/>
</dbReference>
<evidence type="ECO:0000313" key="14">
    <source>
        <dbReference type="RefSeq" id="XP_016652180.1"/>
    </source>
</evidence>
<dbReference type="InterPro" id="IPR017972">
    <property type="entry name" value="Cyt_P450_CS"/>
</dbReference>
<dbReference type="InterPro" id="IPR001128">
    <property type="entry name" value="Cyt_P450"/>
</dbReference>
<keyword evidence="7 11" id="KW-0560">Oxidoreductase</keyword>
<dbReference type="PANTHER" id="PTHR24282">
    <property type="entry name" value="CYTOCHROME P450 FAMILY MEMBER"/>
    <property type="match status" value="1"/>
</dbReference>
<comment type="similarity">
    <text evidence="2 11">Belongs to the cytochrome P450 family.</text>
</comment>
<dbReference type="GeneID" id="107880141"/>
<evidence type="ECO:0000313" key="13">
    <source>
        <dbReference type="Proteomes" id="UP000694861"/>
    </source>
</evidence>
<evidence type="ECO:0000256" key="3">
    <source>
        <dbReference type="ARBA" id="ARBA00022617"/>
    </source>
</evidence>
<dbReference type="PROSITE" id="PS00018">
    <property type="entry name" value="EF_HAND_1"/>
    <property type="match status" value="1"/>
</dbReference>
<evidence type="ECO:0000256" key="11">
    <source>
        <dbReference type="RuleBase" id="RU000461"/>
    </source>
</evidence>
<reference evidence="14" key="2">
    <citation type="submission" date="2025-08" db="UniProtKB">
        <authorList>
            <consortium name="RefSeq"/>
        </authorList>
    </citation>
    <scope>IDENTIFICATION</scope>
</reference>
<dbReference type="Pfam" id="PF00067">
    <property type="entry name" value="p450"/>
    <property type="match status" value="1"/>
</dbReference>
<reference evidence="13" key="1">
    <citation type="journal article" date="2012" name="Nat. Commun.">
        <title>The genome of Prunus mume.</title>
        <authorList>
            <person name="Zhang Q."/>
            <person name="Chen W."/>
            <person name="Sun L."/>
            <person name="Zhao F."/>
            <person name="Huang B."/>
            <person name="Yang W."/>
            <person name="Tao Y."/>
            <person name="Wang J."/>
            <person name="Yuan Z."/>
            <person name="Fan G."/>
            <person name="Xing Z."/>
            <person name="Han C."/>
            <person name="Pan H."/>
            <person name="Zhong X."/>
            <person name="Shi W."/>
            <person name="Liang X."/>
            <person name="Du D."/>
            <person name="Sun F."/>
            <person name="Xu Z."/>
            <person name="Hao R."/>
            <person name="Lv T."/>
            <person name="Lv Y."/>
            <person name="Zheng Z."/>
            <person name="Sun M."/>
            <person name="Luo L."/>
            <person name="Cai M."/>
            <person name="Gao Y."/>
            <person name="Wang J."/>
            <person name="Yin Y."/>
            <person name="Xu X."/>
            <person name="Cheng T."/>
            <person name="Wang J."/>
        </authorList>
    </citation>
    <scope>NUCLEOTIDE SEQUENCE [LARGE SCALE GENOMIC DNA]</scope>
</reference>
<dbReference type="Gene3D" id="1.10.630.10">
    <property type="entry name" value="Cytochrome P450"/>
    <property type="match status" value="1"/>
</dbReference>
<keyword evidence="3 11" id="KW-0349">Heme</keyword>
<keyword evidence="9 11" id="KW-0503">Monooxygenase</keyword>
<evidence type="ECO:0000256" key="8">
    <source>
        <dbReference type="ARBA" id="ARBA00023004"/>
    </source>
</evidence>
<gene>
    <name evidence="14" type="primary">LOC107880141</name>
</gene>
<accession>A0ABM1LXQ3</accession>
<organism evidence="13 14">
    <name type="scientific">Prunus mume</name>
    <name type="common">Japanese apricot</name>
    <name type="synonym">Armeniaca mume</name>
    <dbReference type="NCBI Taxonomy" id="102107"/>
    <lineage>
        <taxon>Eukaryota</taxon>
        <taxon>Viridiplantae</taxon>
        <taxon>Streptophyta</taxon>
        <taxon>Embryophyta</taxon>
        <taxon>Tracheophyta</taxon>
        <taxon>Spermatophyta</taxon>
        <taxon>Magnoliopsida</taxon>
        <taxon>eudicotyledons</taxon>
        <taxon>Gunneridae</taxon>
        <taxon>Pentapetalae</taxon>
        <taxon>rosids</taxon>
        <taxon>fabids</taxon>
        <taxon>Rosales</taxon>
        <taxon>Rosaceae</taxon>
        <taxon>Amygdaloideae</taxon>
        <taxon>Amygdaleae</taxon>
        <taxon>Prunus</taxon>
    </lineage>
</organism>
<evidence type="ECO:0000256" key="2">
    <source>
        <dbReference type="ARBA" id="ARBA00010617"/>
    </source>
</evidence>
<feature type="transmembrane region" description="Helical" evidence="12">
    <location>
        <begin position="6"/>
        <end position="27"/>
    </location>
</feature>
<comment type="subcellular location">
    <subcellularLocation>
        <location evidence="1">Membrane</location>
        <topology evidence="1">Single-pass membrane protein</topology>
    </subcellularLocation>
</comment>
<name>A0ABM1LXQ3_PRUMU</name>
<evidence type="ECO:0000256" key="5">
    <source>
        <dbReference type="ARBA" id="ARBA00022723"/>
    </source>
</evidence>
<dbReference type="PANTHER" id="PTHR24282:SF265">
    <property type="entry name" value="CYTOCHROME P450 CYP749A22-LIKE"/>
    <property type="match status" value="1"/>
</dbReference>
<dbReference type="InterPro" id="IPR018247">
    <property type="entry name" value="EF_Hand_1_Ca_BS"/>
</dbReference>
<dbReference type="PRINTS" id="PR00463">
    <property type="entry name" value="EP450I"/>
</dbReference>
<dbReference type="PROSITE" id="PS00086">
    <property type="entry name" value="CYTOCHROME_P450"/>
    <property type="match status" value="1"/>
</dbReference>
<evidence type="ECO:0000256" key="10">
    <source>
        <dbReference type="ARBA" id="ARBA00023136"/>
    </source>
</evidence>
<dbReference type="SUPFAM" id="SSF48264">
    <property type="entry name" value="Cytochrome P450"/>
    <property type="match status" value="1"/>
</dbReference>
<protein>
    <submittedName>
        <fullName evidence="14">Cytochrome P450 CYP749A22-like</fullName>
    </submittedName>
</protein>
<evidence type="ECO:0000256" key="12">
    <source>
        <dbReference type="SAM" id="Phobius"/>
    </source>
</evidence>
<evidence type="ECO:0000256" key="7">
    <source>
        <dbReference type="ARBA" id="ARBA00023002"/>
    </source>
</evidence>
<keyword evidence="10 12" id="KW-0472">Membrane</keyword>